<dbReference type="AlphaFoldDB" id="A0A9W9MPL4"/>
<dbReference type="EMBL" id="JAPQKR010000012">
    <property type="protein sequence ID" value="KAJ5205093.1"/>
    <property type="molecule type" value="Genomic_DNA"/>
</dbReference>
<evidence type="ECO:0000313" key="1">
    <source>
        <dbReference type="EMBL" id="KAJ5205093.1"/>
    </source>
</evidence>
<dbReference type="Proteomes" id="UP001150904">
    <property type="component" value="Unassembled WGS sequence"/>
</dbReference>
<organism evidence="1 2">
    <name type="scientific">Penicillium cinerascens</name>
    <dbReference type="NCBI Taxonomy" id="70096"/>
    <lineage>
        <taxon>Eukaryota</taxon>
        <taxon>Fungi</taxon>
        <taxon>Dikarya</taxon>
        <taxon>Ascomycota</taxon>
        <taxon>Pezizomycotina</taxon>
        <taxon>Eurotiomycetes</taxon>
        <taxon>Eurotiomycetidae</taxon>
        <taxon>Eurotiales</taxon>
        <taxon>Aspergillaceae</taxon>
        <taxon>Penicillium</taxon>
    </lineage>
</organism>
<proteinExistence type="predicted"/>
<evidence type="ECO:0000313" key="2">
    <source>
        <dbReference type="Proteomes" id="UP001150904"/>
    </source>
</evidence>
<keyword evidence="2" id="KW-1185">Reference proteome</keyword>
<reference evidence="1" key="2">
    <citation type="journal article" date="2023" name="IMA Fungus">
        <title>Comparative genomic study of the Penicillium genus elucidates a diverse pangenome and 15 lateral gene transfer events.</title>
        <authorList>
            <person name="Petersen C."/>
            <person name="Sorensen T."/>
            <person name="Nielsen M.R."/>
            <person name="Sondergaard T.E."/>
            <person name="Sorensen J.L."/>
            <person name="Fitzpatrick D.A."/>
            <person name="Frisvad J.C."/>
            <person name="Nielsen K.L."/>
        </authorList>
    </citation>
    <scope>NUCLEOTIDE SEQUENCE</scope>
    <source>
        <strain evidence="1">IBT 15544</strain>
    </source>
</reference>
<accession>A0A9W9MPL4</accession>
<name>A0A9W9MPL4_9EURO</name>
<protein>
    <submittedName>
        <fullName evidence="1">Uncharacterized protein</fullName>
    </submittedName>
</protein>
<dbReference type="RefSeq" id="XP_058309572.1">
    <property type="nucleotide sequence ID" value="XM_058453034.1"/>
</dbReference>
<sequence length="182" mass="20152">MTGCSTDTAKVKNVPFVDDGFLAEGTIDVKVDSSAYKITSLRDAMIRSAAMASMHSASGKNWYNVQYGTEEFRKRGDESWLSGLVPSVFKREHPYHESYHGTFCNMAGFAGVQYYRPWWRLGPPGPSDYIDVEYSFDSGGGGDFACDLLTDFVDSFAIVQPKFAVGDIELAEAVNVICKEHK</sequence>
<reference evidence="1" key="1">
    <citation type="submission" date="2022-12" db="EMBL/GenBank/DDBJ databases">
        <authorList>
            <person name="Petersen C."/>
        </authorList>
    </citation>
    <scope>NUCLEOTIDE SEQUENCE</scope>
    <source>
        <strain evidence="1">IBT 15544</strain>
    </source>
</reference>
<dbReference type="OrthoDB" id="1896086at2759"/>
<gene>
    <name evidence="1" type="ORF">N7498_005972</name>
</gene>
<comment type="caution">
    <text evidence="1">The sequence shown here is derived from an EMBL/GenBank/DDBJ whole genome shotgun (WGS) entry which is preliminary data.</text>
</comment>
<dbReference type="GeneID" id="83180335"/>